<dbReference type="AlphaFoldDB" id="A0AAV4U6H4"/>
<accession>A0AAV4U6H4</accession>
<sequence>MEAVKLVLLGEKDFVRGRGMFFRDNNNKTVKAKEGKEKANHLKESQGEENSVLYDALETKAEVLDRDSSTRRGQTKRTEIPGGTLWNWKSMRQAFNQWTRVFKPRLEHDQPIPNLLYKEML</sequence>
<reference evidence="1 2" key="1">
    <citation type="submission" date="2021-06" db="EMBL/GenBank/DDBJ databases">
        <title>Caerostris extrusa draft genome.</title>
        <authorList>
            <person name="Kono N."/>
            <person name="Arakawa K."/>
        </authorList>
    </citation>
    <scope>NUCLEOTIDE SEQUENCE [LARGE SCALE GENOMIC DNA]</scope>
</reference>
<name>A0AAV4U6H4_CAEEX</name>
<proteinExistence type="predicted"/>
<gene>
    <name evidence="1" type="ORF">CEXT_295861</name>
</gene>
<protein>
    <submittedName>
        <fullName evidence="1">Uncharacterized protein</fullName>
    </submittedName>
</protein>
<evidence type="ECO:0000313" key="1">
    <source>
        <dbReference type="EMBL" id="GIY53330.1"/>
    </source>
</evidence>
<comment type="caution">
    <text evidence="1">The sequence shown here is derived from an EMBL/GenBank/DDBJ whole genome shotgun (WGS) entry which is preliminary data.</text>
</comment>
<dbReference type="Proteomes" id="UP001054945">
    <property type="component" value="Unassembled WGS sequence"/>
</dbReference>
<dbReference type="EMBL" id="BPLR01012350">
    <property type="protein sequence ID" value="GIY53330.1"/>
    <property type="molecule type" value="Genomic_DNA"/>
</dbReference>
<organism evidence="1 2">
    <name type="scientific">Caerostris extrusa</name>
    <name type="common">Bark spider</name>
    <name type="synonym">Caerostris bankana</name>
    <dbReference type="NCBI Taxonomy" id="172846"/>
    <lineage>
        <taxon>Eukaryota</taxon>
        <taxon>Metazoa</taxon>
        <taxon>Ecdysozoa</taxon>
        <taxon>Arthropoda</taxon>
        <taxon>Chelicerata</taxon>
        <taxon>Arachnida</taxon>
        <taxon>Araneae</taxon>
        <taxon>Araneomorphae</taxon>
        <taxon>Entelegynae</taxon>
        <taxon>Araneoidea</taxon>
        <taxon>Araneidae</taxon>
        <taxon>Caerostris</taxon>
    </lineage>
</organism>
<evidence type="ECO:0000313" key="2">
    <source>
        <dbReference type="Proteomes" id="UP001054945"/>
    </source>
</evidence>
<keyword evidence="2" id="KW-1185">Reference proteome</keyword>